<evidence type="ECO:0000313" key="3">
    <source>
        <dbReference type="EMBL" id="SDB87952.1"/>
    </source>
</evidence>
<evidence type="ECO:0000256" key="1">
    <source>
        <dbReference type="ARBA" id="ARBA00060876"/>
    </source>
</evidence>
<dbReference type="CDD" id="cd02042">
    <property type="entry name" value="ParAB_family"/>
    <property type="match status" value="1"/>
</dbReference>
<protein>
    <submittedName>
        <fullName evidence="3">Chromosome segregation ATPase</fullName>
    </submittedName>
</protein>
<reference evidence="4" key="1">
    <citation type="submission" date="2016-09" db="EMBL/GenBank/DDBJ databases">
        <authorList>
            <person name="Varghese N."/>
            <person name="Submissions S."/>
        </authorList>
    </citation>
    <scope>NUCLEOTIDE SEQUENCE [LARGE SCALE GENOMIC DNA]</scope>
    <source>
        <strain evidence="4">ANC 3699</strain>
    </source>
</reference>
<dbReference type="EMBL" id="FMYK01000001">
    <property type="protein sequence ID" value="SDB87952.1"/>
    <property type="molecule type" value="Genomic_DNA"/>
</dbReference>
<dbReference type="Proteomes" id="UP000242317">
    <property type="component" value="Unassembled WGS sequence"/>
</dbReference>
<dbReference type="OrthoDB" id="9815116at2"/>
<proteinExistence type="predicted"/>
<evidence type="ECO:0000259" key="2">
    <source>
        <dbReference type="Pfam" id="PF13614"/>
    </source>
</evidence>
<sequence>MAKIIAIANQKGGVAKTTTAVNLAASLAVLKKRVLLVDLDAQGNATMGSGVPKNELNFSVADVLSGEAPIIAAIQKVESNYKVLGSNRELAGAELVIAELEKREFILRDALAQVASDFDFILIDCAPSLNLITVNAFCAADSVLIPMQCEYYALEGLADLCQTIERINQTLNPNLDILGVLRTMYDGRSALTKDVSAELEQYFGDKLFQTVIPRNVRLAEAPAHGMPVMYFEKSSKGAVSYLTFAAELMKKIKKELKSTAELSVQNTAKTKHNDLGAKA</sequence>
<accession>A0A1G6H107</accession>
<dbReference type="PANTHER" id="PTHR13696:SF52">
    <property type="entry name" value="PARA FAMILY PROTEIN CT_582"/>
    <property type="match status" value="1"/>
</dbReference>
<feature type="domain" description="AAA" evidence="2">
    <location>
        <begin position="2"/>
        <end position="177"/>
    </location>
</feature>
<dbReference type="Pfam" id="PF13614">
    <property type="entry name" value="AAA_31"/>
    <property type="match status" value="1"/>
</dbReference>
<name>A0A1G6H107_9GAMM</name>
<dbReference type="FunFam" id="3.40.50.300:FF:000285">
    <property type="entry name" value="Sporulation initiation inhibitor Soj"/>
    <property type="match status" value="1"/>
</dbReference>
<dbReference type="InterPro" id="IPR025669">
    <property type="entry name" value="AAA_dom"/>
</dbReference>
<dbReference type="PANTHER" id="PTHR13696">
    <property type="entry name" value="P-LOOP CONTAINING NUCLEOSIDE TRIPHOSPHATE HYDROLASE"/>
    <property type="match status" value="1"/>
</dbReference>
<organism evidence="3 4">
    <name type="scientific">Acinetobacter marinus</name>
    <dbReference type="NCBI Taxonomy" id="281375"/>
    <lineage>
        <taxon>Bacteria</taxon>
        <taxon>Pseudomonadati</taxon>
        <taxon>Pseudomonadota</taxon>
        <taxon>Gammaproteobacteria</taxon>
        <taxon>Moraxellales</taxon>
        <taxon>Moraxellaceae</taxon>
        <taxon>Acinetobacter</taxon>
    </lineage>
</organism>
<comment type="similarity">
    <text evidence="1">To B.subtilis soj.</text>
</comment>
<dbReference type="InterPro" id="IPR027417">
    <property type="entry name" value="P-loop_NTPase"/>
</dbReference>
<dbReference type="AlphaFoldDB" id="A0A1G6H107"/>
<dbReference type="SUPFAM" id="SSF52540">
    <property type="entry name" value="P-loop containing nucleoside triphosphate hydrolases"/>
    <property type="match status" value="1"/>
</dbReference>
<dbReference type="RefSeq" id="WP_092615799.1">
    <property type="nucleotide sequence ID" value="NZ_FMYK01000001.1"/>
</dbReference>
<keyword evidence="4" id="KW-1185">Reference proteome</keyword>
<dbReference type="Gene3D" id="3.40.50.300">
    <property type="entry name" value="P-loop containing nucleotide triphosphate hydrolases"/>
    <property type="match status" value="1"/>
</dbReference>
<gene>
    <name evidence="3" type="ORF">SAMN05421749_101644</name>
</gene>
<evidence type="ECO:0000313" key="4">
    <source>
        <dbReference type="Proteomes" id="UP000242317"/>
    </source>
</evidence>
<dbReference type="InterPro" id="IPR050678">
    <property type="entry name" value="DNA_Partitioning_ATPase"/>
</dbReference>